<name>A0A2P2KDU8_RHIMU</name>
<protein>
    <submittedName>
        <fullName evidence="1">Uncharacterized protein</fullName>
    </submittedName>
</protein>
<dbReference type="EMBL" id="GGEC01023440">
    <property type="protein sequence ID" value="MBX03924.1"/>
    <property type="molecule type" value="Transcribed_RNA"/>
</dbReference>
<accession>A0A2P2KDU8</accession>
<organism evidence="1">
    <name type="scientific">Rhizophora mucronata</name>
    <name type="common">Asiatic mangrove</name>
    <dbReference type="NCBI Taxonomy" id="61149"/>
    <lineage>
        <taxon>Eukaryota</taxon>
        <taxon>Viridiplantae</taxon>
        <taxon>Streptophyta</taxon>
        <taxon>Embryophyta</taxon>
        <taxon>Tracheophyta</taxon>
        <taxon>Spermatophyta</taxon>
        <taxon>Magnoliopsida</taxon>
        <taxon>eudicotyledons</taxon>
        <taxon>Gunneridae</taxon>
        <taxon>Pentapetalae</taxon>
        <taxon>rosids</taxon>
        <taxon>fabids</taxon>
        <taxon>Malpighiales</taxon>
        <taxon>Rhizophoraceae</taxon>
        <taxon>Rhizophora</taxon>
    </lineage>
</organism>
<evidence type="ECO:0000313" key="1">
    <source>
        <dbReference type="EMBL" id="MBX03924.1"/>
    </source>
</evidence>
<dbReference type="AlphaFoldDB" id="A0A2P2KDU8"/>
<reference evidence="1" key="1">
    <citation type="submission" date="2018-02" db="EMBL/GenBank/DDBJ databases">
        <title>Rhizophora mucronata_Transcriptome.</title>
        <authorList>
            <person name="Meera S.P."/>
            <person name="Sreeshan A."/>
            <person name="Augustine A."/>
        </authorList>
    </citation>
    <scope>NUCLEOTIDE SEQUENCE</scope>
    <source>
        <tissue evidence="1">Leaf</tissue>
    </source>
</reference>
<sequence length="36" mass="4062">MQVYLLLEPAVKVFNARVCKEGCFWTRNCQSLSLGG</sequence>
<proteinExistence type="predicted"/>